<dbReference type="HAMAP" id="MF_03056">
    <property type="entry name" value="TRM82"/>
    <property type="match status" value="1"/>
</dbReference>
<sequence>MPRLPFSNIVHHPTKDIVVLSFGEHFQAVDTKTGNILASTLPLEDRTSTTITTPPPALINTPDASKAHTSRITVLAFSNDGAYLATACDDKIMRIWDTDSWTCIGSRTLVRRSNALRFNAEGNMIVTADKFGDIYNMVRDLPEVDEKEKMEKKAAAEKKADNGDDDNEDEAEDGEQPIVGHVSMATDLTLTRDNKYLISSDRDEHIRVSRYPNGYIIENFCLGHTSFVSQIAQLPSPSDKYLVSCGGDGTFRVWDFLAGKLLQTVDLREILGMPCTESSTTRTTIPSTSTSTSASASPAATASSSSTPTGTLHPFSTPKTNYSDLVIHSFSLSDVKNQIAAVIEKSSKIVILEWNPEEAVLRAVRVVDLHGETLDVEYDRSGRLWTTVLPSSAEEEGEEENNEAQAADPKIVTVLDDEYQPIPALALAVNAFGSMTVDTLPDLFNMDELRKHTTDWREVKRQREEKKAARAAAAGEAAALVAAEGEEDGRKNKRSRKMPDHVVNK</sequence>
<dbReference type="GO" id="GO:0005634">
    <property type="term" value="C:nucleus"/>
    <property type="evidence" value="ECO:0007669"/>
    <property type="project" value="UniProtKB-SubCell"/>
</dbReference>
<feature type="repeat" description="WD" evidence="7">
    <location>
        <begin position="65"/>
        <end position="106"/>
    </location>
</feature>
<dbReference type="InterPro" id="IPR036322">
    <property type="entry name" value="WD40_repeat_dom_sf"/>
</dbReference>
<dbReference type="GO" id="GO:0106004">
    <property type="term" value="P:tRNA (guanine-N7)-methylation"/>
    <property type="evidence" value="ECO:0007669"/>
    <property type="project" value="UniProtKB-UniRule"/>
</dbReference>
<dbReference type="PANTHER" id="PTHR16288:SF0">
    <property type="entry name" value="TRNA (GUANINE-N(7)-)-METHYLTRANSFERASE NON-CATALYTIC SUBUNIT WDR4"/>
    <property type="match status" value="1"/>
</dbReference>
<evidence type="ECO:0000256" key="5">
    <source>
        <dbReference type="ARBA" id="ARBA00023242"/>
    </source>
</evidence>
<dbReference type="Pfam" id="PF00400">
    <property type="entry name" value="WD40"/>
    <property type="match status" value="2"/>
</dbReference>
<dbReference type="InterPro" id="IPR028884">
    <property type="entry name" value="Trm82"/>
</dbReference>
<feature type="region of interest" description="Disordered" evidence="8">
    <location>
        <begin position="145"/>
        <end position="178"/>
    </location>
</feature>
<dbReference type="EMBL" id="JAAAJB010000329">
    <property type="protein sequence ID" value="KAG0258313.1"/>
    <property type="molecule type" value="Genomic_DNA"/>
</dbReference>
<accession>A0A9P6Q4I7</accession>
<comment type="pathway">
    <text evidence="6">tRNA modification; N(7)-methylguanine-tRNA biosynthesis.</text>
</comment>
<keyword evidence="5 6" id="KW-0539">Nucleus</keyword>
<reference evidence="9" key="1">
    <citation type="journal article" date="2020" name="Fungal Divers.">
        <title>Resolving the Mortierellaceae phylogeny through synthesis of multi-gene phylogenetics and phylogenomics.</title>
        <authorList>
            <person name="Vandepol N."/>
            <person name="Liber J."/>
            <person name="Desiro A."/>
            <person name="Na H."/>
            <person name="Kennedy M."/>
            <person name="Barry K."/>
            <person name="Grigoriev I.V."/>
            <person name="Miller A.N."/>
            <person name="O'Donnell K."/>
            <person name="Stajich J.E."/>
            <person name="Bonito G."/>
        </authorList>
    </citation>
    <scope>NUCLEOTIDE SEQUENCE</scope>
    <source>
        <strain evidence="9">BC1065</strain>
    </source>
</reference>
<feature type="region of interest" description="Disordered" evidence="8">
    <location>
        <begin position="277"/>
        <end position="315"/>
    </location>
</feature>
<evidence type="ECO:0000256" key="4">
    <source>
        <dbReference type="ARBA" id="ARBA00022737"/>
    </source>
</evidence>
<dbReference type="PANTHER" id="PTHR16288">
    <property type="entry name" value="WD40 REPEAT PROTEIN 4"/>
    <property type="match status" value="1"/>
</dbReference>
<dbReference type="PROSITE" id="PS50294">
    <property type="entry name" value="WD_REPEATS_REGION"/>
    <property type="match status" value="1"/>
</dbReference>
<comment type="function">
    <text evidence="6">Required for the formation of N(7)-methylguanine at position 46 (m7G46) in tRNA. In the complex, it is required to stabilize and induce conformational changes of the catalytic subunit.</text>
</comment>
<dbReference type="InterPro" id="IPR019775">
    <property type="entry name" value="WD40_repeat_CS"/>
</dbReference>
<keyword evidence="10" id="KW-1185">Reference proteome</keyword>
<feature type="compositionally biased region" description="Low complexity" evidence="8">
    <location>
        <begin position="277"/>
        <end position="311"/>
    </location>
</feature>
<dbReference type="Gene3D" id="2.130.10.10">
    <property type="entry name" value="YVTN repeat-like/Quinoprotein amine dehydrogenase"/>
    <property type="match status" value="2"/>
</dbReference>
<keyword evidence="2 6" id="KW-0853">WD repeat</keyword>
<dbReference type="SMART" id="SM00320">
    <property type="entry name" value="WD40"/>
    <property type="match status" value="3"/>
</dbReference>
<dbReference type="Proteomes" id="UP000807716">
    <property type="component" value="Unassembled WGS sequence"/>
</dbReference>
<organism evidence="9 10">
    <name type="scientific">Actinomortierella ambigua</name>
    <dbReference type="NCBI Taxonomy" id="1343610"/>
    <lineage>
        <taxon>Eukaryota</taxon>
        <taxon>Fungi</taxon>
        <taxon>Fungi incertae sedis</taxon>
        <taxon>Mucoromycota</taxon>
        <taxon>Mortierellomycotina</taxon>
        <taxon>Mortierellomycetes</taxon>
        <taxon>Mortierellales</taxon>
        <taxon>Mortierellaceae</taxon>
        <taxon>Actinomortierella</taxon>
    </lineage>
</organism>
<evidence type="ECO:0000256" key="2">
    <source>
        <dbReference type="ARBA" id="ARBA00022574"/>
    </source>
</evidence>
<dbReference type="GO" id="GO:0005829">
    <property type="term" value="C:cytosol"/>
    <property type="evidence" value="ECO:0007669"/>
    <property type="project" value="TreeGrafter"/>
</dbReference>
<keyword evidence="4 6" id="KW-0677">Repeat</keyword>
<protein>
    <submittedName>
        <fullName evidence="9">tRNA (Guanine-N(7)-)-methyltransferase non-catalytic subunit trm82</fullName>
    </submittedName>
</protein>
<evidence type="ECO:0000256" key="1">
    <source>
        <dbReference type="ARBA" id="ARBA00004123"/>
    </source>
</evidence>
<evidence type="ECO:0000256" key="8">
    <source>
        <dbReference type="SAM" id="MobiDB-lite"/>
    </source>
</evidence>
<comment type="caution">
    <text evidence="9">The sequence shown here is derived from an EMBL/GenBank/DDBJ whole genome shotgun (WGS) entry which is preliminary data.</text>
</comment>
<feature type="compositionally biased region" description="Acidic residues" evidence="8">
    <location>
        <begin position="163"/>
        <end position="175"/>
    </location>
</feature>
<gene>
    <name evidence="9" type="primary">TRM82</name>
    <name evidence="9" type="ORF">DFQ27_004689</name>
</gene>
<feature type="repeat" description="WD" evidence="7">
    <location>
        <begin position="221"/>
        <end position="264"/>
    </location>
</feature>
<dbReference type="OrthoDB" id="339900at2759"/>
<dbReference type="SUPFAM" id="SSF50978">
    <property type="entry name" value="WD40 repeat-like"/>
    <property type="match status" value="1"/>
</dbReference>
<dbReference type="InterPro" id="IPR001680">
    <property type="entry name" value="WD40_rpt"/>
</dbReference>
<dbReference type="PROSITE" id="PS00678">
    <property type="entry name" value="WD_REPEATS_1"/>
    <property type="match status" value="1"/>
</dbReference>
<feature type="compositionally biased region" description="Basic and acidic residues" evidence="8">
    <location>
        <begin position="145"/>
        <end position="162"/>
    </location>
</feature>
<dbReference type="PROSITE" id="PS50082">
    <property type="entry name" value="WD_REPEATS_2"/>
    <property type="match status" value="2"/>
</dbReference>
<keyword evidence="3 6" id="KW-0819">tRNA processing</keyword>
<comment type="subcellular location">
    <subcellularLocation>
        <location evidence="1 6">Nucleus</location>
    </subcellularLocation>
</comment>
<evidence type="ECO:0000256" key="6">
    <source>
        <dbReference type="HAMAP-Rule" id="MF_03056"/>
    </source>
</evidence>
<dbReference type="GO" id="GO:0043527">
    <property type="term" value="C:tRNA methyltransferase complex"/>
    <property type="evidence" value="ECO:0007669"/>
    <property type="project" value="TreeGrafter"/>
</dbReference>
<comment type="similarity">
    <text evidence="6">Belongs to the WD repeat TRM82 family.</text>
</comment>
<proteinExistence type="inferred from homology"/>
<dbReference type="AlphaFoldDB" id="A0A9P6Q4I7"/>
<feature type="region of interest" description="Disordered" evidence="8">
    <location>
        <begin position="481"/>
        <end position="505"/>
    </location>
</feature>
<evidence type="ECO:0000256" key="7">
    <source>
        <dbReference type="PROSITE-ProRule" id="PRU00221"/>
    </source>
</evidence>
<dbReference type="InterPro" id="IPR015943">
    <property type="entry name" value="WD40/YVTN_repeat-like_dom_sf"/>
</dbReference>
<evidence type="ECO:0000256" key="3">
    <source>
        <dbReference type="ARBA" id="ARBA00022694"/>
    </source>
</evidence>
<name>A0A9P6Q4I7_9FUNG</name>
<evidence type="ECO:0000313" key="10">
    <source>
        <dbReference type="Proteomes" id="UP000807716"/>
    </source>
</evidence>
<evidence type="ECO:0000313" key="9">
    <source>
        <dbReference type="EMBL" id="KAG0258313.1"/>
    </source>
</evidence>